<evidence type="ECO:0000313" key="3">
    <source>
        <dbReference type="Proteomes" id="UP000729402"/>
    </source>
</evidence>
<comment type="caution">
    <text evidence="2">The sequence shown here is derived from an EMBL/GenBank/DDBJ whole genome shotgun (WGS) entry which is preliminary data.</text>
</comment>
<dbReference type="AlphaFoldDB" id="A0A8J5RT56"/>
<reference evidence="2" key="1">
    <citation type="journal article" date="2021" name="bioRxiv">
        <title>Whole Genome Assembly and Annotation of Northern Wild Rice, Zizania palustris L., Supports a Whole Genome Duplication in the Zizania Genus.</title>
        <authorList>
            <person name="Haas M."/>
            <person name="Kono T."/>
            <person name="Macchietto M."/>
            <person name="Millas R."/>
            <person name="McGilp L."/>
            <person name="Shao M."/>
            <person name="Duquette J."/>
            <person name="Hirsch C.N."/>
            <person name="Kimball J."/>
        </authorList>
    </citation>
    <scope>NUCLEOTIDE SEQUENCE</scope>
    <source>
        <tissue evidence="2">Fresh leaf tissue</tissue>
    </source>
</reference>
<proteinExistence type="predicted"/>
<name>A0A8J5RT56_ZIZPA</name>
<reference evidence="2" key="2">
    <citation type="submission" date="2021-02" db="EMBL/GenBank/DDBJ databases">
        <authorList>
            <person name="Kimball J.A."/>
            <person name="Haas M.W."/>
            <person name="Macchietto M."/>
            <person name="Kono T."/>
            <person name="Duquette J."/>
            <person name="Shao M."/>
        </authorList>
    </citation>
    <scope>NUCLEOTIDE SEQUENCE</scope>
    <source>
        <tissue evidence="2">Fresh leaf tissue</tissue>
    </source>
</reference>
<feature type="region of interest" description="Disordered" evidence="1">
    <location>
        <begin position="72"/>
        <end position="139"/>
    </location>
</feature>
<organism evidence="2 3">
    <name type="scientific">Zizania palustris</name>
    <name type="common">Northern wild rice</name>
    <dbReference type="NCBI Taxonomy" id="103762"/>
    <lineage>
        <taxon>Eukaryota</taxon>
        <taxon>Viridiplantae</taxon>
        <taxon>Streptophyta</taxon>
        <taxon>Embryophyta</taxon>
        <taxon>Tracheophyta</taxon>
        <taxon>Spermatophyta</taxon>
        <taxon>Magnoliopsida</taxon>
        <taxon>Liliopsida</taxon>
        <taxon>Poales</taxon>
        <taxon>Poaceae</taxon>
        <taxon>BOP clade</taxon>
        <taxon>Oryzoideae</taxon>
        <taxon>Oryzeae</taxon>
        <taxon>Zizaniinae</taxon>
        <taxon>Zizania</taxon>
    </lineage>
</organism>
<gene>
    <name evidence="2" type="ORF">GUJ93_ZPchr0002g24147</name>
</gene>
<sequence>MAAPPWQCGHVPGDDGSGCRRRFRRQSTLLATCSVVMVAGVPDGGQRSNRDRIAPPGLFSTGRVAKSRLRWTRRRVSSPSDTPPGVVSAGRAAESPLRRTRRRDSSPPDTPPGVLSVGSPLRRTHCRGAGPRRETSLRWRRHRGAWPRHRTAVGPQHAAPMEHTSHQGHCFMGMDFSASVGHAQQEVQEKDVDS</sequence>
<dbReference type="EMBL" id="JAAALK010000287">
    <property type="protein sequence ID" value="KAG8060191.1"/>
    <property type="molecule type" value="Genomic_DNA"/>
</dbReference>
<keyword evidence="3" id="KW-1185">Reference proteome</keyword>
<dbReference type="Proteomes" id="UP000729402">
    <property type="component" value="Unassembled WGS sequence"/>
</dbReference>
<evidence type="ECO:0000313" key="2">
    <source>
        <dbReference type="EMBL" id="KAG8060191.1"/>
    </source>
</evidence>
<evidence type="ECO:0000256" key="1">
    <source>
        <dbReference type="SAM" id="MobiDB-lite"/>
    </source>
</evidence>
<feature type="region of interest" description="Disordered" evidence="1">
    <location>
        <begin position="40"/>
        <end position="59"/>
    </location>
</feature>
<protein>
    <submittedName>
        <fullName evidence="2">Uncharacterized protein</fullName>
    </submittedName>
</protein>
<accession>A0A8J5RT56</accession>